<dbReference type="OrthoDB" id="177731at2"/>
<gene>
    <name evidence="2" type="ORF">SAMN04488122_1852</name>
</gene>
<dbReference type="SUPFAM" id="SSF51445">
    <property type="entry name" value="(Trans)glycosidases"/>
    <property type="match status" value="1"/>
</dbReference>
<dbReference type="EMBL" id="FOJG01000001">
    <property type="protein sequence ID" value="SEW32318.1"/>
    <property type="molecule type" value="Genomic_DNA"/>
</dbReference>
<feature type="signal peptide" evidence="1">
    <location>
        <begin position="1"/>
        <end position="24"/>
    </location>
</feature>
<name>A0A1I0QXN1_9BACT</name>
<evidence type="ECO:0000256" key="1">
    <source>
        <dbReference type="SAM" id="SignalP"/>
    </source>
</evidence>
<evidence type="ECO:0000313" key="2">
    <source>
        <dbReference type="EMBL" id="SEW32318.1"/>
    </source>
</evidence>
<proteinExistence type="predicted"/>
<dbReference type="Gene3D" id="3.20.20.80">
    <property type="entry name" value="Glycosidases"/>
    <property type="match status" value="1"/>
</dbReference>
<dbReference type="RefSeq" id="WP_089893472.1">
    <property type="nucleotide sequence ID" value="NZ_FOJG01000001.1"/>
</dbReference>
<dbReference type="STRING" id="29529.SAMN04488122_1852"/>
<accession>A0A1I0QXN1</accession>
<organism evidence="2 3">
    <name type="scientific">Chitinophaga arvensicola</name>
    <dbReference type="NCBI Taxonomy" id="29529"/>
    <lineage>
        <taxon>Bacteria</taxon>
        <taxon>Pseudomonadati</taxon>
        <taxon>Bacteroidota</taxon>
        <taxon>Chitinophagia</taxon>
        <taxon>Chitinophagales</taxon>
        <taxon>Chitinophagaceae</taxon>
        <taxon>Chitinophaga</taxon>
    </lineage>
</organism>
<sequence length="478" mass="53954">MPRNYFLPALLFFAVSLNSCIHHAKPSTHIAVDTIPAGPRPLFKDFMGLNGHLSFKPDLYKQVCRLVRNYHNISWDVKAPGDAITIPRTVNGINWKQDAYGPWKKAGFETDICMQFQGVGLGNPNYRKLWAGREQWAYDYGKAMATYYGPSGAEQLCTSVEIDNEPGSRFDPDLYKTLFTKMTQGVRAGDPRLKIVTPAVVAGKADPYSQALDNMYGDAAILPLYDVINIHTYPTIEKSATSENNWNRSYPEDNSLKYLKVIEDAIDWRNTHAKDKEVWVTEFGYDACTPAAMAKRKDWALKLNWQGASDLQQAQYLVRSFLLFSALDIQRAYLYYYNDEDEASFHAASGITRNFTPKQSFWALKQLYQTLGDYRFRRVVKKETDSLYVFEFVKGDDPKSLVWVAWSPTGARTHEQTGYQPHVASVTLDKLPGVPVSATSMITTDAPAAQVTWDKAGETGMRLQIGESPVYISFQAGK</sequence>
<feature type="chain" id="PRO_5011583141" description="Glycosyl hydrolase catalytic core" evidence="1">
    <location>
        <begin position="25"/>
        <end position="478"/>
    </location>
</feature>
<dbReference type="Proteomes" id="UP000199310">
    <property type="component" value="Unassembled WGS sequence"/>
</dbReference>
<dbReference type="AlphaFoldDB" id="A0A1I0QXN1"/>
<protein>
    <recommendedName>
        <fullName evidence="4">Glycosyl hydrolase catalytic core</fullName>
    </recommendedName>
</protein>
<evidence type="ECO:0000313" key="3">
    <source>
        <dbReference type="Proteomes" id="UP000199310"/>
    </source>
</evidence>
<keyword evidence="3" id="KW-1185">Reference proteome</keyword>
<reference evidence="3" key="1">
    <citation type="submission" date="2016-10" db="EMBL/GenBank/DDBJ databases">
        <authorList>
            <person name="Varghese N."/>
            <person name="Submissions S."/>
        </authorList>
    </citation>
    <scope>NUCLEOTIDE SEQUENCE [LARGE SCALE GENOMIC DNA]</scope>
    <source>
        <strain evidence="3">DSM 3695</strain>
    </source>
</reference>
<keyword evidence="1" id="KW-0732">Signal</keyword>
<dbReference type="InterPro" id="IPR017853">
    <property type="entry name" value="GH"/>
</dbReference>
<evidence type="ECO:0008006" key="4">
    <source>
        <dbReference type="Google" id="ProtNLM"/>
    </source>
</evidence>